<feature type="domain" description="ATP-grasp" evidence="3">
    <location>
        <begin position="74"/>
        <end position="334"/>
    </location>
</feature>
<accession>A0A2H0UC67</accession>
<evidence type="ECO:0000256" key="1">
    <source>
        <dbReference type="ARBA" id="ARBA00022598"/>
    </source>
</evidence>
<dbReference type="GO" id="GO:0018169">
    <property type="term" value="F:ribosomal S6-glutamic acid ligase activity"/>
    <property type="evidence" value="ECO:0007669"/>
    <property type="project" value="TreeGrafter"/>
</dbReference>
<dbReference type="PROSITE" id="PS50975">
    <property type="entry name" value="ATP_GRASP"/>
    <property type="match status" value="1"/>
</dbReference>
<dbReference type="Pfam" id="PF08443">
    <property type="entry name" value="RimK"/>
    <property type="match status" value="1"/>
</dbReference>
<dbReference type="InterPro" id="IPR013651">
    <property type="entry name" value="ATP-grasp_RimK-type"/>
</dbReference>
<reference evidence="5" key="1">
    <citation type="submission" date="2017-09" db="EMBL/GenBank/DDBJ databases">
        <title>Depth-based differentiation of microbial function through sediment-hosted aquifers and enrichment of novel symbionts in the deep terrestrial subsurface.</title>
        <authorList>
            <person name="Probst A.J."/>
            <person name="Ladd B."/>
            <person name="Jarett J.K."/>
            <person name="Geller-Mcgrath D.E."/>
            <person name="Sieber C.M.K."/>
            <person name="Emerson J.B."/>
            <person name="Anantharaman K."/>
            <person name="Thomas B.C."/>
            <person name="Malmstrom R."/>
            <person name="Stieglmeier M."/>
            <person name="Klingl A."/>
            <person name="Woyke T."/>
            <person name="Ryan C.M."/>
            <person name="Banfield J.F."/>
        </authorList>
    </citation>
    <scope>NUCLEOTIDE SEQUENCE [LARGE SCALE GENOMIC DNA]</scope>
</reference>
<dbReference type="GO" id="GO:0009432">
    <property type="term" value="P:SOS response"/>
    <property type="evidence" value="ECO:0007669"/>
    <property type="project" value="TreeGrafter"/>
</dbReference>
<comment type="caution">
    <text evidence="4">The sequence shown here is derived from an EMBL/GenBank/DDBJ whole genome shotgun (WGS) entry which is preliminary data.</text>
</comment>
<proteinExistence type="predicted"/>
<dbReference type="InterPro" id="IPR011095">
    <property type="entry name" value="Dala_Dala_lig_C"/>
</dbReference>
<dbReference type="GO" id="GO:0046872">
    <property type="term" value="F:metal ion binding"/>
    <property type="evidence" value="ECO:0007669"/>
    <property type="project" value="InterPro"/>
</dbReference>
<dbReference type="GO" id="GO:0005737">
    <property type="term" value="C:cytoplasm"/>
    <property type="evidence" value="ECO:0007669"/>
    <property type="project" value="TreeGrafter"/>
</dbReference>
<evidence type="ECO:0000259" key="3">
    <source>
        <dbReference type="PROSITE" id="PS50975"/>
    </source>
</evidence>
<dbReference type="GO" id="GO:0005524">
    <property type="term" value="F:ATP binding"/>
    <property type="evidence" value="ECO:0007669"/>
    <property type="project" value="UniProtKB-UniRule"/>
</dbReference>
<dbReference type="InterPro" id="IPR013815">
    <property type="entry name" value="ATP_grasp_subdomain_1"/>
</dbReference>
<dbReference type="GO" id="GO:0008716">
    <property type="term" value="F:D-alanine-D-alanine ligase activity"/>
    <property type="evidence" value="ECO:0007669"/>
    <property type="project" value="InterPro"/>
</dbReference>
<dbReference type="Pfam" id="PF07478">
    <property type="entry name" value="Dala_Dala_lig_C"/>
    <property type="match status" value="1"/>
</dbReference>
<dbReference type="AlphaFoldDB" id="A0A2H0UC67"/>
<evidence type="ECO:0000256" key="2">
    <source>
        <dbReference type="PROSITE-ProRule" id="PRU00409"/>
    </source>
</evidence>
<gene>
    <name evidence="4" type="ORF">COU18_01230</name>
</gene>
<dbReference type="Gene3D" id="3.30.470.20">
    <property type="entry name" value="ATP-grasp fold, B domain"/>
    <property type="match status" value="2"/>
</dbReference>
<evidence type="ECO:0000313" key="5">
    <source>
        <dbReference type="Proteomes" id="UP000231192"/>
    </source>
</evidence>
<dbReference type="Gene3D" id="3.30.1490.20">
    <property type="entry name" value="ATP-grasp fold, A domain"/>
    <property type="match status" value="1"/>
</dbReference>
<protein>
    <submittedName>
        <fullName evidence="4">Cyanophycin synthetase</fullName>
    </submittedName>
</protein>
<dbReference type="PANTHER" id="PTHR21621:SF0">
    <property type="entry name" value="BETA-CITRYLGLUTAMATE SYNTHASE B-RELATED"/>
    <property type="match status" value="1"/>
</dbReference>
<evidence type="ECO:0000313" key="4">
    <source>
        <dbReference type="EMBL" id="PIR84013.1"/>
    </source>
</evidence>
<keyword evidence="2" id="KW-0067">ATP-binding</keyword>
<dbReference type="SUPFAM" id="SSF56059">
    <property type="entry name" value="Glutathione synthetase ATP-binding domain-like"/>
    <property type="match status" value="1"/>
</dbReference>
<organism evidence="4 5">
    <name type="scientific">Candidatus Kaiserbacteria bacterium CG10_big_fil_rev_8_21_14_0_10_51_14</name>
    <dbReference type="NCBI Taxonomy" id="1974610"/>
    <lineage>
        <taxon>Bacteria</taxon>
        <taxon>Candidatus Kaiseribacteriota</taxon>
    </lineage>
</organism>
<sequence>MIPQMKRKPESLVLAKMLQRLAPRIGAKVVLEPEWNIAGQIRYKNGKNRYFRYNTLDLNPVGAADISKDKDYATFFMRRMGYHTIPGKAFYSDEWCETIGSDRNIHAAYRYAKKSDFPVIVKPNSGSQGVGVALVHSKQEFFRAMKEIFKGDKIALVQRQVCGKDYRIVVLDNEIISAYERIPLNVIGDGRSTIRQLLTKKARAFHKANRDTQIKMKDSRIANKLKHQGLTMRSIPRRGERVFLLDNANLSSGGDSIDVTKKIHPELKKIAIKLTKDMGLRMCGVDLMVDGDIANKLKRYWILETNAAPGLDHYVKSGKAQQKIVEDLYLRVLKSMAR</sequence>
<name>A0A2H0UC67_9BACT</name>
<dbReference type="Proteomes" id="UP000231192">
    <property type="component" value="Unassembled WGS sequence"/>
</dbReference>
<dbReference type="PANTHER" id="PTHR21621">
    <property type="entry name" value="RIBOSOMAL PROTEIN S6 MODIFICATION PROTEIN"/>
    <property type="match status" value="1"/>
</dbReference>
<dbReference type="InterPro" id="IPR011761">
    <property type="entry name" value="ATP-grasp"/>
</dbReference>
<dbReference type="EMBL" id="PFBK01000003">
    <property type="protein sequence ID" value="PIR84013.1"/>
    <property type="molecule type" value="Genomic_DNA"/>
</dbReference>
<keyword evidence="1" id="KW-0436">Ligase</keyword>
<keyword evidence="2" id="KW-0547">Nucleotide-binding</keyword>